<evidence type="ECO:0000313" key="8">
    <source>
        <dbReference type="EMBL" id="KAL3532317.1"/>
    </source>
</evidence>
<dbReference type="PANTHER" id="PTHR33729">
    <property type="entry name" value="METHYL-CPG BINDING DOMAIN CONTAINING PROTEIN, EXPRESSED"/>
    <property type="match status" value="1"/>
</dbReference>
<feature type="compositionally biased region" description="Basic and acidic residues" evidence="6">
    <location>
        <begin position="271"/>
        <end position="290"/>
    </location>
</feature>
<dbReference type="Pfam" id="PF01429">
    <property type="entry name" value="MBD"/>
    <property type="match status" value="1"/>
</dbReference>
<evidence type="ECO:0000259" key="7">
    <source>
        <dbReference type="PROSITE" id="PS50982"/>
    </source>
</evidence>
<feature type="compositionally biased region" description="Basic and acidic residues" evidence="6">
    <location>
        <begin position="177"/>
        <end position="221"/>
    </location>
</feature>
<evidence type="ECO:0000313" key="9">
    <source>
        <dbReference type="Proteomes" id="UP001630127"/>
    </source>
</evidence>
<dbReference type="EMBL" id="JBJUIK010000003">
    <property type="protein sequence ID" value="KAL3532317.1"/>
    <property type="molecule type" value="Genomic_DNA"/>
</dbReference>
<feature type="region of interest" description="Disordered" evidence="6">
    <location>
        <begin position="44"/>
        <end position="317"/>
    </location>
</feature>
<dbReference type="AlphaFoldDB" id="A0ABD3AMF9"/>
<feature type="compositionally biased region" description="Polar residues" evidence="6">
    <location>
        <begin position="159"/>
        <end position="168"/>
    </location>
</feature>
<evidence type="ECO:0000256" key="6">
    <source>
        <dbReference type="SAM" id="MobiDB-lite"/>
    </source>
</evidence>
<feature type="compositionally biased region" description="Basic and acidic residues" evidence="6">
    <location>
        <begin position="78"/>
        <end position="90"/>
    </location>
</feature>
<dbReference type="InterPro" id="IPR001739">
    <property type="entry name" value="Methyl_CpG_DNA-bd"/>
</dbReference>
<accession>A0ABD3AMF9</accession>
<name>A0ABD3AMF9_9GENT</name>
<dbReference type="GO" id="GO:0005634">
    <property type="term" value="C:nucleus"/>
    <property type="evidence" value="ECO:0007669"/>
    <property type="project" value="UniProtKB-SubCell"/>
</dbReference>
<dbReference type="PANTHER" id="PTHR33729:SF6">
    <property type="entry name" value="METHYL-CPG-BINDING DOMAIN-CONTAINING PROTEIN 11"/>
    <property type="match status" value="1"/>
</dbReference>
<keyword evidence="9" id="KW-1185">Reference proteome</keyword>
<proteinExistence type="predicted"/>
<dbReference type="PROSITE" id="PS50982">
    <property type="entry name" value="MBD"/>
    <property type="match status" value="1"/>
</dbReference>
<feature type="domain" description="MBD" evidence="7">
    <location>
        <begin position="8"/>
        <end position="78"/>
    </location>
</feature>
<dbReference type="InterPro" id="IPR016177">
    <property type="entry name" value="DNA-bd_dom_sf"/>
</dbReference>
<dbReference type="GO" id="GO:0003677">
    <property type="term" value="F:DNA binding"/>
    <property type="evidence" value="ECO:0007669"/>
    <property type="project" value="UniProtKB-KW"/>
</dbReference>
<dbReference type="InterPro" id="IPR039622">
    <property type="entry name" value="MBD10/11"/>
</dbReference>
<protein>
    <recommendedName>
        <fullName evidence="7">MBD domain-containing protein</fullName>
    </recommendedName>
</protein>
<dbReference type="SUPFAM" id="SSF54171">
    <property type="entry name" value="DNA-binding domain"/>
    <property type="match status" value="1"/>
</dbReference>
<evidence type="ECO:0000256" key="4">
    <source>
        <dbReference type="ARBA" id="ARBA00023163"/>
    </source>
</evidence>
<keyword evidence="5" id="KW-0539">Nucleus</keyword>
<keyword evidence="4" id="KW-0804">Transcription</keyword>
<keyword evidence="3" id="KW-0238">DNA-binding</keyword>
<feature type="compositionally biased region" description="Basic and acidic residues" evidence="6">
    <location>
        <begin position="107"/>
        <end position="157"/>
    </location>
</feature>
<evidence type="ECO:0000256" key="5">
    <source>
        <dbReference type="ARBA" id="ARBA00023242"/>
    </source>
</evidence>
<dbReference type="Proteomes" id="UP001630127">
    <property type="component" value="Unassembled WGS sequence"/>
</dbReference>
<evidence type="ECO:0000256" key="1">
    <source>
        <dbReference type="ARBA" id="ARBA00004123"/>
    </source>
</evidence>
<keyword evidence="2" id="KW-0805">Transcription regulation</keyword>
<evidence type="ECO:0000256" key="2">
    <source>
        <dbReference type="ARBA" id="ARBA00023015"/>
    </source>
</evidence>
<dbReference type="Gene3D" id="3.30.890.10">
    <property type="entry name" value="Methyl-cpg-binding Protein 2, Chain A"/>
    <property type="match status" value="1"/>
</dbReference>
<feature type="compositionally biased region" description="Basic and acidic residues" evidence="6">
    <location>
        <begin position="243"/>
        <end position="260"/>
    </location>
</feature>
<comment type="subcellular location">
    <subcellularLocation>
        <location evidence="1">Nucleus</location>
    </subcellularLocation>
</comment>
<evidence type="ECO:0000256" key="3">
    <source>
        <dbReference type="ARBA" id="ARBA00023125"/>
    </source>
</evidence>
<comment type="caution">
    <text evidence="8">The sequence shown here is derived from an EMBL/GenBank/DDBJ whole genome shotgun (WGS) entry which is preliminary data.</text>
</comment>
<reference evidence="8 9" key="1">
    <citation type="submission" date="2024-11" db="EMBL/GenBank/DDBJ databases">
        <title>A near-complete genome assembly of Cinchona calisaya.</title>
        <authorList>
            <person name="Lian D.C."/>
            <person name="Zhao X.W."/>
            <person name="Wei L."/>
        </authorList>
    </citation>
    <scope>NUCLEOTIDE SEQUENCE [LARGE SCALE GENOMIC DNA]</scope>
    <source>
        <tissue evidence="8">Nenye</tissue>
    </source>
</reference>
<sequence length="317" mass="34209">MASSVEEINEGFCLELPAPTGWNKKFMLKTGGTPKKNEIIFTAPTGEEITSRRQLEAYLKSHPGGPPISEFDWGTGETPRRSARISEKAKAAPPKSEPPKKRSRKASSSEKDNKEKAEGAEAAKDVQMEEAEKSEKDTTHTVTEKDVVKDGQDDKGGKTQSVEIQSTGKDAMEESGNENKNETQETDVKAQGDPLKDAVPDDGEEREKNVGAEVADSKEIQVGKVSEGSEVAQNDNGELEGAQAKEKEEQTTGEAEKEDGTGGVDKQITAAEDKKQVEGEEKGEANKNYDGENSSMSKKEGDVIQNGSHAKVDEAKP</sequence>
<gene>
    <name evidence="8" type="ORF">ACH5RR_005838</name>
</gene>
<organism evidence="8 9">
    <name type="scientific">Cinchona calisaya</name>
    <dbReference type="NCBI Taxonomy" id="153742"/>
    <lineage>
        <taxon>Eukaryota</taxon>
        <taxon>Viridiplantae</taxon>
        <taxon>Streptophyta</taxon>
        <taxon>Embryophyta</taxon>
        <taxon>Tracheophyta</taxon>
        <taxon>Spermatophyta</taxon>
        <taxon>Magnoliopsida</taxon>
        <taxon>eudicotyledons</taxon>
        <taxon>Gunneridae</taxon>
        <taxon>Pentapetalae</taxon>
        <taxon>asterids</taxon>
        <taxon>lamiids</taxon>
        <taxon>Gentianales</taxon>
        <taxon>Rubiaceae</taxon>
        <taxon>Cinchonoideae</taxon>
        <taxon>Cinchoneae</taxon>
        <taxon>Cinchona</taxon>
    </lineage>
</organism>